<keyword evidence="3" id="KW-1185">Reference proteome</keyword>
<gene>
    <name evidence="2" type="ORF">ABID26_004688</name>
</gene>
<accession>A0ABV2HXH5</accession>
<comment type="caution">
    <text evidence="2">The sequence shown here is derived from an EMBL/GenBank/DDBJ whole genome shotgun (WGS) entry which is preliminary data.</text>
</comment>
<dbReference type="Proteomes" id="UP001549036">
    <property type="component" value="Unassembled WGS sequence"/>
</dbReference>
<evidence type="ECO:0000256" key="1">
    <source>
        <dbReference type="SAM" id="MobiDB-lite"/>
    </source>
</evidence>
<dbReference type="EMBL" id="JBEPLM010000009">
    <property type="protein sequence ID" value="MET3595276.1"/>
    <property type="molecule type" value="Genomic_DNA"/>
</dbReference>
<reference evidence="2 3" key="1">
    <citation type="submission" date="2024-06" db="EMBL/GenBank/DDBJ databases">
        <title>Genomic Encyclopedia of Type Strains, Phase IV (KMG-IV): sequencing the most valuable type-strain genomes for metagenomic binning, comparative biology and taxonomic classification.</title>
        <authorList>
            <person name="Goeker M."/>
        </authorList>
    </citation>
    <scope>NUCLEOTIDE SEQUENCE [LARGE SCALE GENOMIC DNA]</scope>
    <source>
        <strain evidence="2 3">DSM 29846</strain>
    </source>
</reference>
<evidence type="ECO:0000313" key="3">
    <source>
        <dbReference type="Proteomes" id="UP001549036"/>
    </source>
</evidence>
<protein>
    <submittedName>
        <fullName evidence="2">Uncharacterized protein</fullName>
    </submittedName>
</protein>
<evidence type="ECO:0000313" key="2">
    <source>
        <dbReference type="EMBL" id="MET3595276.1"/>
    </source>
</evidence>
<organism evidence="2 3">
    <name type="scientific">Mesorhizobium shonense</name>
    <dbReference type="NCBI Taxonomy" id="1209948"/>
    <lineage>
        <taxon>Bacteria</taxon>
        <taxon>Pseudomonadati</taxon>
        <taxon>Pseudomonadota</taxon>
        <taxon>Alphaproteobacteria</taxon>
        <taxon>Hyphomicrobiales</taxon>
        <taxon>Phyllobacteriaceae</taxon>
        <taxon>Mesorhizobium</taxon>
    </lineage>
</organism>
<name>A0ABV2HXH5_9HYPH</name>
<sequence length="63" mass="6966">MTIRTGIYASDRDFADGVIISRSHPQPHRTSHIRSVSAGRRDGQRQPGRLGIVRPKRTAPATC</sequence>
<feature type="region of interest" description="Disordered" evidence="1">
    <location>
        <begin position="22"/>
        <end position="63"/>
    </location>
</feature>
<proteinExistence type="predicted"/>